<organism evidence="1">
    <name type="scientific">Rhizophora mucronata</name>
    <name type="common">Asiatic mangrove</name>
    <dbReference type="NCBI Taxonomy" id="61149"/>
    <lineage>
        <taxon>Eukaryota</taxon>
        <taxon>Viridiplantae</taxon>
        <taxon>Streptophyta</taxon>
        <taxon>Embryophyta</taxon>
        <taxon>Tracheophyta</taxon>
        <taxon>Spermatophyta</taxon>
        <taxon>Magnoliopsida</taxon>
        <taxon>eudicotyledons</taxon>
        <taxon>Gunneridae</taxon>
        <taxon>Pentapetalae</taxon>
        <taxon>rosids</taxon>
        <taxon>fabids</taxon>
        <taxon>Malpighiales</taxon>
        <taxon>Rhizophoraceae</taxon>
        <taxon>Rhizophora</taxon>
    </lineage>
</organism>
<dbReference type="AlphaFoldDB" id="A0A2P2P8M4"/>
<reference evidence="1" key="1">
    <citation type="submission" date="2018-02" db="EMBL/GenBank/DDBJ databases">
        <title>Rhizophora mucronata_Transcriptome.</title>
        <authorList>
            <person name="Meera S.P."/>
            <person name="Sreeshan A."/>
            <person name="Augustine A."/>
        </authorList>
    </citation>
    <scope>NUCLEOTIDE SEQUENCE</scope>
    <source>
        <tissue evidence="1">Leaf</tissue>
    </source>
</reference>
<accession>A0A2P2P8M4</accession>
<protein>
    <submittedName>
        <fullName evidence="1">Uncharacterized protein</fullName>
    </submittedName>
</protein>
<proteinExistence type="predicted"/>
<dbReference type="EMBL" id="GGEC01070624">
    <property type="protein sequence ID" value="MBX51108.1"/>
    <property type="molecule type" value="Transcribed_RNA"/>
</dbReference>
<evidence type="ECO:0000313" key="1">
    <source>
        <dbReference type="EMBL" id="MBX51108.1"/>
    </source>
</evidence>
<name>A0A2P2P8M4_RHIMU</name>
<sequence length="17" mass="2056">MLANWWIQTKALMSYSI</sequence>